<dbReference type="VEuPathDB" id="FungiDB:GWK60_L12155"/>
<evidence type="ECO:0000313" key="5">
    <source>
        <dbReference type="Proteomes" id="UP000054886"/>
    </source>
</evidence>
<feature type="region of interest" description="Disordered" evidence="1">
    <location>
        <begin position="291"/>
        <end position="317"/>
    </location>
</feature>
<dbReference type="GO" id="GO:0072344">
    <property type="term" value="P:rescue of stalled ribosome"/>
    <property type="evidence" value="ECO:0007669"/>
    <property type="project" value="EnsemblFungi"/>
</dbReference>
<feature type="compositionally biased region" description="Polar residues" evidence="1">
    <location>
        <begin position="299"/>
        <end position="312"/>
    </location>
</feature>
<dbReference type="PANTHER" id="PTHR12963">
    <property type="entry name" value="THYROID RECEPTOR INTERACTING PROTEIN RELATED"/>
    <property type="match status" value="1"/>
</dbReference>
<feature type="compositionally biased region" description="Basic and acidic residues" evidence="1">
    <location>
        <begin position="95"/>
        <end position="105"/>
    </location>
</feature>
<dbReference type="GO" id="GO:0180022">
    <property type="term" value="C:RQC-trigger complex"/>
    <property type="evidence" value="ECO:0007669"/>
    <property type="project" value="InterPro"/>
</dbReference>
<dbReference type="Proteomes" id="UP000054886">
    <property type="component" value="Unassembled WGS sequence"/>
</dbReference>
<dbReference type="EMBL" id="LLZZ01000019">
    <property type="protein sequence ID" value="KTB12622.1"/>
    <property type="molecule type" value="Genomic_DNA"/>
</dbReference>
<evidence type="ECO:0000313" key="4">
    <source>
        <dbReference type="EMBL" id="KTB12622.1"/>
    </source>
</evidence>
<name>A0A0W0DLI3_CANGB</name>
<dbReference type="GO" id="GO:0022626">
    <property type="term" value="C:cytosolic ribosome"/>
    <property type="evidence" value="ECO:0007669"/>
    <property type="project" value="EnsemblFungi"/>
</dbReference>
<dbReference type="VEuPathDB" id="FungiDB:B1J91_L03069g"/>
<reference evidence="4 5" key="1">
    <citation type="submission" date="2015-10" db="EMBL/GenBank/DDBJ databases">
        <title>Draft genomes sequences of Candida glabrata isolates 1A, 1B, 2A, 2B, 3A and 3B.</title>
        <authorList>
            <person name="Haavelsrud O.E."/>
            <person name="Gaustad P."/>
        </authorList>
    </citation>
    <scope>NUCLEOTIDE SEQUENCE [LARGE SCALE GENOMIC DNA]</scope>
    <source>
        <strain evidence="4">910700640</strain>
    </source>
</reference>
<gene>
    <name evidence="3" type="ORF">AO440_004564</name>
    <name evidence="4" type="ORF">AO440_005852</name>
</gene>
<proteinExistence type="predicted"/>
<accession>A0A0W0DLI3</accession>
<dbReference type="VEuPathDB" id="FungiDB:GVI51_L02871"/>
<feature type="domain" description="TRIP4/RQT4 C2HC5-type zinc finger" evidence="2">
    <location>
        <begin position="181"/>
        <end position="233"/>
    </location>
</feature>
<dbReference type="EMBL" id="LLZZ01000132">
    <property type="protein sequence ID" value="KTB01093.1"/>
    <property type="molecule type" value="Genomic_DNA"/>
</dbReference>
<organism evidence="4 5">
    <name type="scientific">Candida glabrata</name>
    <name type="common">Yeast</name>
    <name type="synonym">Torulopsis glabrata</name>
    <dbReference type="NCBI Taxonomy" id="5478"/>
    <lineage>
        <taxon>Eukaryota</taxon>
        <taxon>Fungi</taxon>
        <taxon>Dikarya</taxon>
        <taxon>Ascomycota</taxon>
        <taxon>Saccharomycotina</taxon>
        <taxon>Saccharomycetes</taxon>
        <taxon>Saccharomycetales</taxon>
        <taxon>Saccharomycetaceae</taxon>
        <taxon>Nakaseomyces</taxon>
    </lineage>
</organism>
<evidence type="ECO:0000313" key="3">
    <source>
        <dbReference type="EMBL" id="KTB01093.1"/>
    </source>
</evidence>
<dbReference type="GO" id="GO:1990116">
    <property type="term" value="P:ribosome-associated ubiquitin-dependent protein catabolic process"/>
    <property type="evidence" value="ECO:0007669"/>
    <property type="project" value="EnsemblFungi"/>
</dbReference>
<evidence type="ECO:0000259" key="2">
    <source>
        <dbReference type="Pfam" id="PF06221"/>
    </source>
</evidence>
<dbReference type="VEuPathDB" id="FungiDB:CAGL0L03069g"/>
<feature type="region of interest" description="Disordered" evidence="1">
    <location>
        <begin position="75"/>
        <end position="105"/>
    </location>
</feature>
<dbReference type="GO" id="GO:0005634">
    <property type="term" value="C:nucleus"/>
    <property type="evidence" value="ECO:0007669"/>
    <property type="project" value="InterPro"/>
</dbReference>
<dbReference type="Pfam" id="PF06221">
    <property type="entry name" value="zf-C2HC5"/>
    <property type="match status" value="1"/>
</dbReference>
<dbReference type="InterPro" id="IPR009349">
    <property type="entry name" value="TRIP4/RQT4_C2HC5_Znf"/>
</dbReference>
<dbReference type="GO" id="GO:0070530">
    <property type="term" value="F:K63-linked polyubiquitin modification-dependent protein binding"/>
    <property type="evidence" value="ECO:0007669"/>
    <property type="project" value="EnsemblFungi"/>
</dbReference>
<protein>
    <recommendedName>
        <fullName evidence="2">TRIP4/RQT4 C2HC5-type zinc finger domain-containing protein</fullName>
    </recommendedName>
</protein>
<feature type="compositionally biased region" description="Polar residues" evidence="1">
    <location>
        <begin position="79"/>
        <end position="89"/>
    </location>
</feature>
<sequence length="532" mass="61210">MTQQKAIDYAIATIPDILPLEADEIRTLCDQIIKSCNGSPEQIAEGFMGILGQEELVFDFVIRFNELYNEEVSVRKETPSNPNETSNEATPVRIKTSESKALESNIKKSQEIKPTKPATVKSKPIESGSLVSSKLDQVVSKPEKQLNTTQKKNRKVQSLQEIDEIVKILEVERENKNSDDYACNCQARRHPLFELVPNCLSCGKIICIKEGLHLNNCSFCGEELIPINERLEIMDYLNKEKDEIINRKIVEAPVSRKKKPENSYKISTGMGKNMFEEHDKLMNFIEKQQEREKKRREVLNSNEAENDTPTHATNRDDVDEELQAAQDRLQKLLHYQDTSAERTKIIDNASDFSMSNETSIWGSAKERALLLKKQQRNMKKWEQLEKERNGKRDKYVVSMNINSDGKVTMSEVLKSDQTINAHSDDDLDEISDDEDREDLLNIKQLKSDINKEKSLNEEAAYNSEWDFEKDQKKFTVPVYYRSENSKNETQADTKLMQDEANNDNQVSNNWKNRVQFEQTEAGSLEQNILAII</sequence>
<dbReference type="AlphaFoldDB" id="A0A0W0DLI3"/>
<dbReference type="InterPro" id="IPR039128">
    <property type="entry name" value="TRIP4-like"/>
</dbReference>
<dbReference type="GO" id="GO:0008270">
    <property type="term" value="F:zinc ion binding"/>
    <property type="evidence" value="ECO:0007669"/>
    <property type="project" value="InterPro"/>
</dbReference>
<dbReference type="PANTHER" id="PTHR12963:SF4">
    <property type="entry name" value="ACTIVATING SIGNAL COINTEGRATOR 1"/>
    <property type="match status" value="1"/>
</dbReference>
<dbReference type="GO" id="GO:0045893">
    <property type="term" value="P:positive regulation of DNA-templated transcription"/>
    <property type="evidence" value="ECO:0007669"/>
    <property type="project" value="TreeGrafter"/>
</dbReference>
<evidence type="ECO:0000256" key="1">
    <source>
        <dbReference type="SAM" id="MobiDB-lite"/>
    </source>
</evidence>
<comment type="caution">
    <text evidence="4">The sequence shown here is derived from an EMBL/GenBank/DDBJ whole genome shotgun (WGS) entry which is preliminary data.</text>
</comment>